<dbReference type="Proteomes" id="UP000630660">
    <property type="component" value="Unassembled WGS sequence"/>
</dbReference>
<feature type="transmembrane region" description="Helical" evidence="1">
    <location>
        <begin position="179"/>
        <end position="199"/>
    </location>
</feature>
<dbReference type="GO" id="GO:0080120">
    <property type="term" value="P:CAAX-box protein maturation"/>
    <property type="evidence" value="ECO:0007669"/>
    <property type="project" value="UniProtKB-ARBA"/>
</dbReference>
<protein>
    <submittedName>
        <fullName evidence="3">CPBP family intramembrane metalloprotease</fullName>
    </submittedName>
</protein>
<feature type="transmembrane region" description="Helical" evidence="1">
    <location>
        <begin position="155"/>
        <end position="173"/>
    </location>
</feature>
<reference evidence="3" key="1">
    <citation type="submission" date="2019-11" db="EMBL/GenBank/DDBJ databases">
        <title>Microbial mats filling the niche in hypersaline microbial mats.</title>
        <authorList>
            <person name="Wong H.L."/>
            <person name="Macleod F.I."/>
            <person name="White R.A. III"/>
            <person name="Burns B.P."/>
        </authorList>
    </citation>
    <scope>NUCLEOTIDE SEQUENCE</scope>
    <source>
        <strain evidence="3">Bin_327</strain>
    </source>
</reference>
<keyword evidence="1" id="KW-0472">Membrane</keyword>
<organism evidence="3 4">
    <name type="scientific">candidate division WOR-3 bacterium</name>
    <dbReference type="NCBI Taxonomy" id="2052148"/>
    <lineage>
        <taxon>Bacteria</taxon>
        <taxon>Bacteria division WOR-3</taxon>
    </lineage>
</organism>
<sequence>MPVIAARREGGLSFLGITSKRLALGLIVGGVVGIIIGGITLLTGFLSGLSPSLPPLQDAAAYLLQTIFHLAAIEVFYRGWVAARFEESYGLFPAIIISGLLYSLSHLFTWGMDPTTPAASLPLSYFWTNRFFWHLGIGVFLAGLVRFTQNLASSFIIVLTTTVIGELIPGGPAHNMEDSGAVIVGTLALAGIVTIVVWLSGRGKRG</sequence>
<dbReference type="Pfam" id="PF02517">
    <property type="entry name" value="Rce1-like"/>
    <property type="match status" value="1"/>
</dbReference>
<dbReference type="GO" id="GO:0008237">
    <property type="term" value="F:metallopeptidase activity"/>
    <property type="evidence" value="ECO:0007669"/>
    <property type="project" value="UniProtKB-KW"/>
</dbReference>
<dbReference type="GO" id="GO:0004175">
    <property type="term" value="F:endopeptidase activity"/>
    <property type="evidence" value="ECO:0007669"/>
    <property type="project" value="UniProtKB-ARBA"/>
</dbReference>
<name>A0A9D5K826_UNCW3</name>
<proteinExistence type="predicted"/>
<dbReference type="InterPro" id="IPR003675">
    <property type="entry name" value="Rce1/LyrA-like_dom"/>
</dbReference>
<keyword evidence="1" id="KW-1133">Transmembrane helix</keyword>
<evidence type="ECO:0000259" key="2">
    <source>
        <dbReference type="Pfam" id="PF02517"/>
    </source>
</evidence>
<feature type="transmembrane region" description="Helical" evidence="1">
    <location>
        <begin position="21"/>
        <end position="47"/>
    </location>
</feature>
<feature type="transmembrane region" description="Helical" evidence="1">
    <location>
        <begin position="89"/>
        <end position="111"/>
    </location>
</feature>
<feature type="transmembrane region" description="Helical" evidence="1">
    <location>
        <begin position="131"/>
        <end position="148"/>
    </location>
</feature>
<keyword evidence="3" id="KW-0482">Metalloprotease</keyword>
<evidence type="ECO:0000313" key="3">
    <source>
        <dbReference type="EMBL" id="MBD3364141.1"/>
    </source>
</evidence>
<feature type="transmembrane region" description="Helical" evidence="1">
    <location>
        <begin position="59"/>
        <end position="77"/>
    </location>
</feature>
<keyword evidence="3" id="KW-0378">Hydrolase</keyword>
<dbReference type="AlphaFoldDB" id="A0A9D5K826"/>
<accession>A0A9D5K826</accession>
<gene>
    <name evidence="3" type="ORF">GF359_02895</name>
</gene>
<feature type="domain" description="CAAX prenyl protease 2/Lysostaphin resistance protein A-like" evidence="2">
    <location>
        <begin position="59"/>
        <end position="157"/>
    </location>
</feature>
<evidence type="ECO:0000313" key="4">
    <source>
        <dbReference type="Proteomes" id="UP000630660"/>
    </source>
</evidence>
<keyword evidence="1" id="KW-0812">Transmembrane</keyword>
<dbReference type="EMBL" id="WJKJ01000090">
    <property type="protein sequence ID" value="MBD3364141.1"/>
    <property type="molecule type" value="Genomic_DNA"/>
</dbReference>
<comment type="caution">
    <text evidence="3">The sequence shown here is derived from an EMBL/GenBank/DDBJ whole genome shotgun (WGS) entry which is preliminary data.</text>
</comment>
<keyword evidence="3" id="KW-0645">Protease</keyword>
<evidence type="ECO:0000256" key="1">
    <source>
        <dbReference type="SAM" id="Phobius"/>
    </source>
</evidence>